<evidence type="ECO:0000256" key="7">
    <source>
        <dbReference type="ARBA" id="ARBA00023136"/>
    </source>
</evidence>
<accession>A0A1G2G5G3</accession>
<feature type="transmembrane region" description="Helical" evidence="8">
    <location>
        <begin position="99"/>
        <end position="116"/>
    </location>
</feature>
<feature type="transmembrane region" description="Helical" evidence="8">
    <location>
        <begin position="369"/>
        <end position="392"/>
    </location>
</feature>
<protein>
    <recommendedName>
        <fullName evidence="9">Glycosyltransferase RgtA/B/C/D-like domain-containing protein</fullName>
    </recommendedName>
</protein>
<dbReference type="PANTHER" id="PTHR33908">
    <property type="entry name" value="MANNOSYLTRANSFERASE YKCB-RELATED"/>
    <property type="match status" value="1"/>
</dbReference>
<keyword evidence="7 8" id="KW-0472">Membrane</keyword>
<dbReference type="AlphaFoldDB" id="A0A1G2G5G3"/>
<keyword evidence="4" id="KW-0808">Transferase</keyword>
<evidence type="ECO:0000256" key="8">
    <source>
        <dbReference type="SAM" id="Phobius"/>
    </source>
</evidence>
<evidence type="ECO:0000256" key="6">
    <source>
        <dbReference type="ARBA" id="ARBA00022989"/>
    </source>
</evidence>
<feature type="transmembrane region" description="Helical" evidence="8">
    <location>
        <begin position="307"/>
        <end position="324"/>
    </location>
</feature>
<comment type="subcellular location">
    <subcellularLocation>
        <location evidence="1">Cell membrane</location>
        <topology evidence="1">Multi-pass membrane protein</topology>
    </subcellularLocation>
</comment>
<dbReference type="Pfam" id="PF13231">
    <property type="entry name" value="PMT_2"/>
    <property type="match status" value="1"/>
</dbReference>
<feature type="transmembrane region" description="Helical" evidence="8">
    <location>
        <begin position="122"/>
        <end position="139"/>
    </location>
</feature>
<name>A0A1G2G5G3_9BACT</name>
<dbReference type="InterPro" id="IPR038731">
    <property type="entry name" value="RgtA/B/C-like"/>
</dbReference>
<evidence type="ECO:0000256" key="1">
    <source>
        <dbReference type="ARBA" id="ARBA00004651"/>
    </source>
</evidence>
<feature type="transmembrane region" description="Helical" evidence="8">
    <location>
        <begin position="220"/>
        <end position="242"/>
    </location>
</feature>
<feature type="transmembrane region" description="Helical" evidence="8">
    <location>
        <begin position="330"/>
        <end position="348"/>
    </location>
</feature>
<dbReference type="STRING" id="1802115.A2756_00500"/>
<dbReference type="GO" id="GO:0016763">
    <property type="term" value="F:pentosyltransferase activity"/>
    <property type="evidence" value="ECO:0007669"/>
    <property type="project" value="TreeGrafter"/>
</dbReference>
<evidence type="ECO:0000313" key="10">
    <source>
        <dbReference type="EMBL" id="OGZ45484.1"/>
    </source>
</evidence>
<dbReference type="InterPro" id="IPR050297">
    <property type="entry name" value="LipidA_mod_glycosyltrf_83"/>
</dbReference>
<evidence type="ECO:0000256" key="2">
    <source>
        <dbReference type="ARBA" id="ARBA00022475"/>
    </source>
</evidence>
<keyword evidence="2" id="KW-1003">Cell membrane</keyword>
<proteinExistence type="predicted"/>
<keyword evidence="5 8" id="KW-0812">Transmembrane</keyword>
<dbReference type="Proteomes" id="UP000177785">
    <property type="component" value="Unassembled WGS sequence"/>
</dbReference>
<evidence type="ECO:0000259" key="9">
    <source>
        <dbReference type="Pfam" id="PF13231"/>
    </source>
</evidence>
<sequence>MTSAERWGMMEWVITACAVIFVCAFSLSALTTKPRIGVDESITIDIAHHIAEKGVLNISTAPGVYPSRPYTIAATGYAVTYPLAWFFNVFGFGFVQARIYMLCWIAIFLASVLYVVDELFGKYAALFALMFMVTFATFYDIGRTAMGELPGFIFFLWGTHVLARARAGFYFRAKQNSYLLAGLLIGLAVATKPSLYLSLVVVVVIYFLTERRVIALRSMMLVALGAALPLFVWVYSIFPYFWQVATWREAYGFLANPFGRPLLVNMWYSLRVLPQSSTIWYFAVIAVCVAWMFVHNKGRELSNEAHAFVKIALLYSVFGLFYFLRSPGWFRYLFAMELMLLILWYPAFCHLVRSLKNRLPKQKHIGKHVVLGIAAFMVVGQLAQLLFFSAILESPAPQEVSAYVLERLGDTKTVGVIDNQQIAALMPIDRRYQQFWWTGVGLVGKNPLAYDRAELPDYLVFEKRTQDEFVLPYQDVLDQYYTQDTLIFRTYYVFKKK</sequence>
<dbReference type="EMBL" id="MHNL01000006">
    <property type="protein sequence ID" value="OGZ45484.1"/>
    <property type="molecule type" value="Genomic_DNA"/>
</dbReference>
<dbReference type="PANTHER" id="PTHR33908:SF11">
    <property type="entry name" value="MEMBRANE PROTEIN"/>
    <property type="match status" value="1"/>
</dbReference>
<feature type="transmembrane region" description="Helical" evidence="8">
    <location>
        <begin position="12"/>
        <end position="31"/>
    </location>
</feature>
<keyword evidence="3" id="KW-0328">Glycosyltransferase</keyword>
<evidence type="ECO:0000313" key="11">
    <source>
        <dbReference type="Proteomes" id="UP000177785"/>
    </source>
</evidence>
<feature type="transmembrane region" description="Helical" evidence="8">
    <location>
        <begin position="177"/>
        <end position="208"/>
    </location>
</feature>
<feature type="transmembrane region" description="Helical" evidence="8">
    <location>
        <begin position="70"/>
        <end position="92"/>
    </location>
</feature>
<feature type="transmembrane region" description="Helical" evidence="8">
    <location>
        <begin position="278"/>
        <end position="295"/>
    </location>
</feature>
<dbReference type="GO" id="GO:0005886">
    <property type="term" value="C:plasma membrane"/>
    <property type="evidence" value="ECO:0007669"/>
    <property type="project" value="UniProtKB-SubCell"/>
</dbReference>
<gene>
    <name evidence="10" type="ORF">A2756_00500</name>
</gene>
<evidence type="ECO:0000256" key="3">
    <source>
        <dbReference type="ARBA" id="ARBA00022676"/>
    </source>
</evidence>
<organism evidence="10 11">
    <name type="scientific">Candidatus Ryanbacteria bacterium RIFCSPHIGHO2_01_FULL_48_27</name>
    <dbReference type="NCBI Taxonomy" id="1802115"/>
    <lineage>
        <taxon>Bacteria</taxon>
        <taxon>Candidatus Ryaniibacteriota</taxon>
    </lineage>
</organism>
<comment type="caution">
    <text evidence="10">The sequence shown here is derived from an EMBL/GenBank/DDBJ whole genome shotgun (WGS) entry which is preliminary data.</text>
</comment>
<evidence type="ECO:0000256" key="5">
    <source>
        <dbReference type="ARBA" id="ARBA00022692"/>
    </source>
</evidence>
<feature type="domain" description="Glycosyltransferase RgtA/B/C/D-like" evidence="9">
    <location>
        <begin position="80"/>
        <end position="232"/>
    </location>
</feature>
<evidence type="ECO:0000256" key="4">
    <source>
        <dbReference type="ARBA" id="ARBA00022679"/>
    </source>
</evidence>
<reference evidence="10 11" key="1">
    <citation type="journal article" date="2016" name="Nat. Commun.">
        <title>Thousands of microbial genomes shed light on interconnected biogeochemical processes in an aquifer system.</title>
        <authorList>
            <person name="Anantharaman K."/>
            <person name="Brown C.T."/>
            <person name="Hug L.A."/>
            <person name="Sharon I."/>
            <person name="Castelle C.J."/>
            <person name="Probst A.J."/>
            <person name="Thomas B.C."/>
            <person name="Singh A."/>
            <person name="Wilkins M.J."/>
            <person name="Karaoz U."/>
            <person name="Brodie E.L."/>
            <person name="Williams K.H."/>
            <person name="Hubbard S.S."/>
            <person name="Banfield J.F."/>
        </authorList>
    </citation>
    <scope>NUCLEOTIDE SEQUENCE [LARGE SCALE GENOMIC DNA]</scope>
</reference>
<feature type="transmembrane region" description="Helical" evidence="8">
    <location>
        <begin position="151"/>
        <end position="171"/>
    </location>
</feature>
<keyword evidence="6 8" id="KW-1133">Transmembrane helix</keyword>
<dbReference type="GO" id="GO:0009103">
    <property type="term" value="P:lipopolysaccharide biosynthetic process"/>
    <property type="evidence" value="ECO:0007669"/>
    <property type="project" value="UniProtKB-ARBA"/>
</dbReference>